<evidence type="ECO:0000313" key="3">
    <source>
        <dbReference type="Proteomes" id="UP000186817"/>
    </source>
</evidence>
<reference evidence="2 3" key="1">
    <citation type="submission" date="2016-02" db="EMBL/GenBank/DDBJ databases">
        <title>Genome analysis of coral dinoflagellate symbionts highlights evolutionary adaptations to a symbiotic lifestyle.</title>
        <authorList>
            <person name="Aranda M."/>
            <person name="Li Y."/>
            <person name="Liew Y.J."/>
            <person name="Baumgarten S."/>
            <person name="Simakov O."/>
            <person name="Wilson M."/>
            <person name="Piel J."/>
            <person name="Ashoor H."/>
            <person name="Bougouffa S."/>
            <person name="Bajic V.B."/>
            <person name="Ryu T."/>
            <person name="Ravasi T."/>
            <person name="Bayer T."/>
            <person name="Micklem G."/>
            <person name="Kim H."/>
            <person name="Bhak J."/>
            <person name="Lajeunesse T.C."/>
            <person name="Voolstra C.R."/>
        </authorList>
    </citation>
    <scope>NUCLEOTIDE SEQUENCE [LARGE SCALE GENOMIC DNA]</scope>
    <source>
        <strain evidence="2 3">CCMP2467</strain>
    </source>
</reference>
<dbReference type="CDD" id="cd02257">
    <property type="entry name" value="Peptidase_C19"/>
    <property type="match status" value="1"/>
</dbReference>
<dbReference type="OrthoDB" id="406865at2759"/>
<keyword evidence="3" id="KW-1185">Reference proteome</keyword>
<evidence type="ECO:0000256" key="1">
    <source>
        <dbReference type="SAM" id="MobiDB-lite"/>
    </source>
</evidence>
<accession>A0A1Q9F266</accession>
<feature type="compositionally biased region" description="Polar residues" evidence="1">
    <location>
        <begin position="56"/>
        <end position="71"/>
    </location>
</feature>
<sequence length="1018" mass="113409">MEAPNQPIPTEADLISAEAQMKLMQNMMATTADPTQLGTAIPSGPPGPLGEFARPSQPSTEAPSRATSLPDSQAPAEMETSSRDKRAASEGDRDEPTATGRPWIARETEEDQPDHSGKGYQKWPRLDSKGNTRESKDGFDWHRDHRETRSRPRQARQPSYWGGARRSERSDRADRNERSRDAEQALLNLCSALTNLSLRHEEAREQQPGTITLPLRTFLMGNWLKLLRTRFEACLATEEARKQAMEMLVLDSSGAVPYLEWDAQAKAMKIKTDREPMTPDQILELIRQMEAMILAPHGIMRFHATRKLNCMECFGGGGPYDAGVGDPDAGSPQAMGRLRTTESQRGDQGGVHLPEGGQDGAIGSRQHGAEALRRAVRMLRLRNLSNHCYSHAVVSILCWFWATTSGRADADFLGKGLRQLCQWLCTRPPGTPIVLWQHIAWRAFHGGWVEPHRQHDVFEYLGYLRPKLGPDVTLGRWQGRQMHDAHITLLDEGSTWPLLLPAQLSTLEARTGAALTLQHLVDEWECSQAGLHGMTHAPEALLVQINRFEVSPEGTLKVDTPLQPDPYLMIPTYLHDLDHATPLALQYRRYCRVAAILHLGDSPHAGHYRAILYGDTLGCSASAAVRQGLVAPGNQDACKPVSEDVALLQSSRAATSRDMAEEEPANLSYAARGMPISARCASAHGENDCKFKDYVCTRSDTKKDVPNAMAIRSAPMCSLSQLAQNPSATMYAIQRHDGAGTRIGQTLLSLAHAAQNNMNFGGFFTDGIFVLHAQHRADVPRAMSAFLGCNYSELVVHANTYQFDRCWNGRDTLDNVKDGEEILLAECNGISCRPRPDLAVLTLPFLSQLRKSTSLLRHATRYFTGKEMKVVIHIRRGDEVPRNPAAKMVNNLHYASDALYLDFLRMFHERVQNVDVHIISTTEDGFPSQNFDVYRNLGVQVHLDGDIVDDWAHMAQADLLLIAPSTYSWVAGLLNEKCVAIFNFFAYPIVSDWIELSADLHEFKDVESCLSKRGRQRY</sequence>
<protein>
    <submittedName>
        <fullName evidence="2">Uncharacterized protein</fullName>
    </submittedName>
</protein>
<feature type="compositionally biased region" description="Basic and acidic residues" evidence="1">
    <location>
        <begin position="165"/>
        <end position="180"/>
    </location>
</feature>
<comment type="caution">
    <text evidence="2">The sequence shown here is derived from an EMBL/GenBank/DDBJ whole genome shotgun (WGS) entry which is preliminary data.</text>
</comment>
<feature type="compositionally biased region" description="Polar residues" evidence="1">
    <location>
        <begin position="27"/>
        <end position="38"/>
    </location>
</feature>
<proteinExistence type="predicted"/>
<gene>
    <name evidence="2" type="ORF">AK812_SmicGene2306</name>
</gene>
<feature type="region of interest" description="Disordered" evidence="1">
    <location>
        <begin position="325"/>
        <end position="366"/>
    </location>
</feature>
<name>A0A1Q9F266_SYMMI</name>
<dbReference type="Proteomes" id="UP000186817">
    <property type="component" value="Unassembled WGS sequence"/>
</dbReference>
<dbReference type="SUPFAM" id="SSF54001">
    <property type="entry name" value="Cysteine proteinases"/>
    <property type="match status" value="1"/>
</dbReference>
<feature type="region of interest" description="Disordered" evidence="1">
    <location>
        <begin position="25"/>
        <end position="180"/>
    </location>
</feature>
<organism evidence="2 3">
    <name type="scientific">Symbiodinium microadriaticum</name>
    <name type="common">Dinoflagellate</name>
    <name type="synonym">Zooxanthella microadriatica</name>
    <dbReference type="NCBI Taxonomy" id="2951"/>
    <lineage>
        <taxon>Eukaryota</taxon>
        <taxon>Sar</taxon>
        <taxon>Alveolata</taxon>
        <taxon>Dinophyceae</taxon>
        <taxon>Suessiales</taxon>
        <taxon>Symbiodiniaceae</taxon>
        <taxon>Symbiodinium</taxon>
    </lineage>
</organism>
<feature type="compositionally biased region" description="Basic and acidic residues" evidence="1">
    <location>
        <begin position="124"/>
        <end position="150"/>
    </location>
</feature>
<dbReference type="EMBL" id="LSRX01000025">
    <property type="protein sequence ID" value="OLQ13702.1"/>
    <property type="molecule type" value="Genomic_DNA"/>
</dbReference>
<feature type="compositionally biased region" description="Basic and acidic residues" evidence="1">
    <location>
        <begin position="80"/>
        <end position="96"/>
    </location>
</feature>
<dbReference type="InterPro" id="IPR038765">
    <property type="entry name" value="Papain-like_cys_pep_sf"/>
</dbReference>
<evidence type="ECO:0000313" key="2">
    <source>
        <dbReference type="EMBL" id="OLQ13702.1"/>
    </source>
</evidence>
<dbReference type="Gene3D" id="3.90.70.10">
    <property type="entry name" value="Cysteine proteinases"/>
    <property type="match status" value="1"/>
</dbReference>
<dbReference type="AlphaFoldDB" id="A0A1Q9F266"/>